<dbReference type="Pfam" id="PF12108">
    <property type="entry name" value="SF3a60_bindingd"/>
    <property type="match status" value="1"/>
</dbReference>
<keyword evidence="5" id="KW-0175">Coiled coil</keyword>
<protein>
    <recommendedName>
        <fullName evidence="12">Matrin-type domain-containing protein</fullName>
    </recommendedName>
</protein>
<feature type="domain" description="Splicing factor SF3a60 binding" evidence="7">
    <location>
        <begin position="74"/>
        <end position="99"/>
    </location>
</feature>
<evidence type="ECO:0000256" key="2">
    <source>
        <dbReference type="ARBA" id="ARBA00022664"/>
    </source>
</evidence>
<gene>
    <name evidence="10" type="ORF">CYMTET_20713</name>
</gene>
<evidence type="ECO:0000256" key="1">
    <source>
        <dbReference type="ARBA" id="ARBA00004123"/>
    </source>
</evidence>
<feature type="coiled-coil region" evidence="5">
    <location>
        <begin position="335"/>
        <end position="377"/>
    </location>
</feature>
<sequence>MATLLEQTRASHEEMEKLERIVVKDFQQEIKSHKQRLFQGHRVSLRLDAVQTAAGKLQKIYDDKDNSRRDEIAAIGGQNVFSAFYERLKEAREYHRRFPTAGLTEVRDDPEDQVKEEPRIEFSGEEGVGRYLDLHLFYHEFVNSSFGRPMEYLEYIQQLDEFSNIPRQHRMTKAYSEYLEKVCEYMKGFHERTLPLTYLPAILEKMDSEFEEAWEGQQVPGWEDKGCGVEGHVDSTVDLEGYESAQQLLDTIDADSLKSTLTSLGLKCGGTPQQRAERLFATKGVPLESLPKKWFVSGAVPASLATEEQAQKQQAKGKQVALLEARVSGMVGQLAEAIRNTADNVEKKLVRTTEERIEELEEEDDVMENDSDEEDEIIYNPLKLPLGWDGKPIPYWLYKLHGLNQEFKCEICGNESYWGRRAYERHFREARHQHGMRCLKVPNTKAFLEVTKIEDAVALAKHVDDIKEFTWNPEEQEEHEDQDGNVYSKKTFQDLRRQGLI</sequence>
<dbReference type="Pfam" id="PF11931">
    <property type="entry name" value="SF3a60_Prp9_C"/>
    <property type="match status" value="1"/>
</dbReference>
<dbReference type="InterPro" id="IPR031774">
    <property type="entry name" value="SF3A3_dom"/>
</dbReference>
<evidence type="ECO:0000259" key="6">
    <source>
        <dbReference type="Pfam" id="PF11931"/>
    </source>
</evidence>
<dbReference type="AlphaFoldDB" id="A0AAE0G3M3"/>
<evidence type="ECO:0000256" key="4">
    <source>
        <dbReference type="ARBA" id="ARBA00023242"/>
    </source>
</evidence>
<dbReference type="InterPro" id="IPR025086">
    <property type="entry name" value="SDE2/SF3A3_SAP"/>
</dbReference>
<evidence type="ECO:0000256" key="5">
    <source>
        <dbReference type="SAM" id="Coils"/>
    </source>
</evidence>
<evidence type="ECO:0000259" key="7">
    <source>
        <dbReference type="Pfam" id="PF12108"/>
    </source>
</evidence>
<evidence type="ECO:0000256" key="3">
    <source>
        <dbReference type="ARBA" id="ARBA00023187"/>
    </source>
</evidence>
<dbReference type="InterPro" id="IPR021966">
    <property type="entry name" value="SF3a60_bindingd"/>
</dbReference>
<dbReference type="Pfam" id="PF16837">
    <property type="entry name" value="SF3A3"/>
    <property type="match status" value="1"/>
</dbReference>
<dbReference type="GO" id="GO:0003723">
    <property type="term" value="F:RNA binding"/>
    <property type="evidence" value="ECO:0007669"/>
    <property type="project" value="InterPro"/>
</dbReference>
<accession>A0AAE0G3M3</accession>
<dbReference type="PANTHER" id="PTHR12786">
    <property type="entry name" value="SPLICING FACTOR SF3A-RELATED"/>
    <property type="match status" value="1"/>
</dbReference>
<comment type="caution">
    <text evidence="10">The sequence shown here is derived from an EMBL/GenBank/DDBJ whole genome shotgun (WGS) entry which is preliminary data.</text>
</comment>
<feature type="domain" description="SF3A3" evidence="9">
    <location>
        <begin position="121"/>
        <end position="170"/>
    </location>
</feature>
<feature type="domain" description="Splicing factor SF3a60 /Prp9 subunit C-terminal" evidence="6">
    <location>
        <begin position="383"/>
        <end position="501"/>
    </location>
</feature>
<name>A0AAE0G3M3_9CHLO</name>
<evidence type="ECO:0000313" key="11">
    <source>
        <dbReference type="Proteomes" id="UP001190700"/>
    </source>
</evidence>
<comment type="subcellular location">
    <subcellularLocation>
        <location evidence="1">Nucleus</location>
    </subcellularLocation>
</comment>
<dbReference type="EMBL" id="LGRX02010137">
    <property type="protein sequence ID" value="KAK3270913.1"/>
    <property type="molecule type" value="Genomic_DNA"/>
</dbReference>
<proteinExistence type="predicted"/>
<feature type="domain" description="SDE2/SF3A3 SAP" evidence="8">
    <location>
        <begin position="217"/>
        <end position="295"/>
    </location>
</feature>
<dbReference type="GO" id="GO:0000398">
    <property type="term" value="P:mRNA splicing, via spliceosome"/>
    <property type="evidence" value="ECO:0007669"/>
    <property type="project" value="InterPro"/>
</dbReference>
<dbReference type="InterPro" id="IPR051421">
    <property type="entry name" value="RNA_Proc_DNA_Dmg_Regulator"/>
</dbReference>
<dbReference type="Pfam" id="PF13297">
    <property type="entry name" value="SDE2_2C"/>
    <property type="match status" value="1"/>
</dbReference>
<keyword evidence="11" id="KW-1185">Reference proteome</keyword>
<evidence type="ECO:0000259" key="9">
    <source>
        <dbReference type="Pfam" id="PF16837"/>
    </source>
</evidence>
<dbReference type="PANTHER" id="PTHR12786:SF2">
    <property type="entry name" value="SPLICING FACTOR 3A SUBUNIT 3"/>
    <property type="match status" value="1"/>
</dbReference>
<keyword evidence="2" id="KW-0507">mRNA processing</keyword>
<reference evidence="10 11" key="1">
    <citation type="journal article" date="2015" name="Genome Biol. Evol.">
        <title>Comparative Genomics of a Bacterivorous Green Alga Reveals Evolutionary Causalities and Consequences of Phago-Mixotrophic Mode of Nutrition.</title>
        <authorList>
            <person name="Burns J.A."/>
            <person name="Paasch A."/>
            <person name="Narechania A."/>
            <person name="Kim E."/>
        </authorList>
    </citation>
    <scope>NUCLEOTIDE SEQUENCE [LARGE SCALE GENOMIC DNA]</scope>
    <source>
        <strain evidence="10 11">PLY_AMNH</strain>
    </source>
</reference>
<organism evidence="10 11">
    <name type="scientific">Cymbomonas tetramitiformis</name>
    <dbReference type="NCBI Taxonomy" id="36881"/>
    <lineage>
        <taxon>Eukaryota</taxon>
        <taxon>Viridiplantae</taxon>
        <taxon>Chlorophyta</taxon>
        <taxon>Pyramimonadophyceae</taxon>
        <taxon>Pyramimonadales</taxon>
        <taxon>Pyramimonadaceae</taxon>
        <taxon>Cymbomonas</taxon>
    </lineage>
</organism>
<evidence type="ECO:0008006" key="12">
    <source>
        <dbReference type="Google" id="ProtNLM"/>
    </source>
</evidence>
<dbReference type="InterPro" id="IPR024598">
    <property type="entry name" value="SF3a60/Prp9_C"/>
</dbReference>
<keyword evidence="3" id="KW-0508">mRNA splicing</keyword>
<dbReference type="Proteomes" id="UP001190700">
    <property type="component" value="Unassembled WGS sequence"/>
</dbReference>
<dbReference type="GO" id="GO:0005681">
    <property type="term" value="C:spliceosomal complex"/>
    <property type="evidence" value="ECO:0007669"/>
    <property type="project" value="InterPro"/>
</dbReference>
<evidence type="ECO:0000259" key="8">
    <source>
        <dbReference type="Pfam" id="PF13297"/>
    </source>
</evidence>
<evidence type="ECO:0000313" key="10">
    <source>
        <dbReference type="EMBL" id="KAK3270913.1"/>
    </source>
</evidence>
<keyword evidence="4" id="KW-0539">Nucleus</keyword>